<comment type="caution">
    <text evidence="1">The sequence shown here is derived from an EMBL/GenBank/DDBJ whole genome shotgun (WGS) entry which is preliminary data.</text>
</comment>
<dbReference type="Proteomes" id="UP000549394">
    <property type="component" value="Unassembled WGS sequence"/>
</dbReference>
<evidence type="ECO:0000313" key="1">
    <source>
        <dbReference type="EMBL" id="CAD5126335.1"/>
    </source>
</evidence>
<sequence length="194" mass="21706">MLEGNLHCLRFISTEGKELAVSVQVEKLNEELETKSTYCHRNSEVTVEKTAFNDLMLQNMACSIDLNYNVTNRKLHIIKVARNILKVIKIAVSLGGLNRGSLPGSREKCRTVTSNLDPNAQLCYQCNSLVSRNCLDEFKGPVYGVEFCVGVACFKKKIKVDNGVYEIHREIRVTGKSIPIRGECLTMTKENGCC</sequence>
<gene>
    <name evidence="1" type="ORF">DGYR_LOCUS13583</name>
</gene>
<organism evidence="1 2">
    <name type="scientific">Dimorphilus gyrociliatus</name>
    <dbReference type="NCBI Taxonomy" id="2664684"/>
    <lineage>
        <taxon>Eukaryota</taxon>
        <taxon>Metazoa</taxon>
        <taxon>Spiralia</taxon>
        <taxon>Lophotrochozoa</taxon>
        <taxon>Annelida</taxon>
        <taxon>Polychaeta</taxon>
        <taxon>Polychaeta incertae sedis</taxon>
        <taxon>Dinophilidae</taxon>
        <taxon>Dimorphilus</taxon>
    </lineage>
</organism>
<proteinExistence type="predicted"/>
<dbReference type="EMBL" id="CAJFCJ010000043">
    <property type="protein sequence ID" value="CAD5126335.1"/>
    <property type="molecule type" value="Genomic_DNA"/>
</dbReference>
<name>A0A7I8WDR5_9ANNE</name>
<evidence type="ECO:0000313" key="2">
    <source>
        <dbReference type="Proteomes" id="UP000549394"/>
    </source>
</evidence>
<reference evidence="1 2" key="1">
    <citation type="submission" date="2020-08" db="EMBL/GenBank/DDBJ databases">
        <authorList>
            <person name="Hejnol A."/>
        </authorList>
    </citation>
    <scope>NUCLEOTIDE SEQUENCE [LARGE SCALE GENOMIC DNA]</scope>
</reference>
<dbReference type="AlphaFoldDB" id="A0A7I8WDR5"/>
<accession>A0A7I8WDR5</accession>
<protein>
    <submittedName>
        <fullName evidence="1">DgyrCDS14484</fullName>
    </submittedName>
</protein>
<keyword evidence="2" id="KW-1185">Reference proteome</keyword>